<keyword evidence="3" id="KW-1185">Reference proteome</keyword>
<dbReference type="Pfam" id="PF13529">
    <property type="entry name" value="Peptidase_C39_2"/>
    <property type="match status" value="1"/>
</dbReference>
<evidence type="ECO:0000313" key="2">
    <source>
        <dbReference type="EMBL" id="MDC8830799.1"/>
    </source>
</evidence>
<dbReference type="EMBL" id="JAQQXP010000001">
    <property type="protein sequence ID" value="MDC8830799.1"/>
    <property type="molecule type" value="Genomic_DNA"/>
</dbReference>
<dbReference type="SUPFAM" id="SSF48452">
    <property type="entry name" value="TPR-like"/>
    <property type="match status" value="1"/>
</dbReference>
<evidence type="ECO:0000313" key="3">
    <source>
        <dbReference type="Proteomes" id="UP001218788"/>
    </source>
</evidence>
<proteinExistence type="predicted"/>
<dbReference type="InterPro" id="IPR011990">
    <property type="entry name" value="TPR-like_helical_dom_sf"/>
</dbReference>
<dbReference type="InterPro" id="IPR039564">
    <property type="entry name" value="Peptidase_C39-like"/>
</dbReference>
<dbReference type="NCBIfam" id="NF033920">
    <property type="entry name" value="C39_PA2778_fam"/>
    <property type="match status" value="1"/>
</dbReference>
<evidence type="ECO:0000259" key="1">
    <source>
        <dbReference type="Pfam" id="PF13529"/>
    </source>
</evidence>
<accession>A0ABT5L302</accession>
<organism evidence="2 3">
    <name type="scientific">Alteromonas gilva</name>
    <dbReference type="NCBI Taxonomy" id="2987522"/>
    <lineage>
        <taxon>Bacteria</taxon>
        <taxon>Pseudomonadati</taxon>
        <taxon>Pseudomonadota</taxon>
        <taxon>Gammaproteobacteria</taxon>
        <taxon>Alteromonadales</taxon>
        <taxon>Alteromonadaceae</taxon>
        <taxon>Alteromonas/Salinimonas group</taxon>
        <taxon>Alteromonas</taxon>
    </lineage>
</organism>
<protein>
    <submittedName>
        <fullName evidence="2">PA2778 family cysteine peptidase</fullName>
    </submittedName>
</protein>
<comment type="caution">
    <text evidence="2">The sequence shown here is derived from an EMBL/GenBank/DDBJ whole genome shotgun (WGS) entry which is preliminary data.</text>
</comment>
<dbReference type="Gene3D" id="3.90.70.10">
    <property type="entry name" value="Cysteine proteinases"/>
    <property type="match status" value="1"/>
</dbReference>
<dbReference type="Proteomes" id="UP001218788">
    <property type="component" value="Unassembled WGS sequence"/>
</dbReference>
<name>A0ABT5L302_9ALTE</name>
<gene>
    <name evidence="2" type="ORF">OIK42_08500</name>
</gene>
<reference evidence="2 3" key="1">
    <citation type="submission" date="2022-10" db="EMBL/GenBank/DDBJ databases">
        <title>Alteromonas sp. chi3 Genome sequencing.</title>
        <authorList>
            <person name="Park S."/>
        </authorList>
    </citation>
    <scope>NUCLEOTIDE SEQUENCE [LARGE SCALE GENOMIC DNA]</scope>
    <source>
        <strain evidence="3">chi3</strain>
    </source>
</reference>
<sequence length="305" mass="34524">MQIDTALIPSRAHVIKDVPFYPQQAFYCGPTTLAEVFSFYGEPVSPNQIAPKLFIPEYEGSLKVEMVSATRQFDLLPYTDNGNLQQIIQLVSDDIPVIVFQNLSIALFPQWHYAVVIGFDLERREIELHTGVTPNHRMSFELFEKTWRRGDYWFLAPVPPQHTSSTMKYFVYTSAAFDMLKLGQTTQALNFLQTAIQRWPNEWLAYFLIANHFLADNPGDAIAWFKKGYHVGQYHSAYLNNFAIALQQSGCAAQAQKVLQFALQRFPDDDRLLATHSQFTDALSAADQASNAPGQCNGPPPHADK</sequence>
<dbReference type="Gene3D" id="1.25.40.10">
    <property type="entry name" value="Tetratricopeptide repeat domain"/>
    <property type="match status" value="1"/>
</dbReference>
<dbReference type="RefSeq" id="WP_273639722.1">
    <property type="nucleotide sequence ID" value="NZ_JAQQXP010000001.1"/>
</dbReference>
<feature type="domain" description="Peptidase C39-like" evidence="1">
    <location>
        <begin position="17"/>
        <end position="123"/>
    </location>
</feature>